<dbReference type="Pfam" id="PF01494">
    <property type="entry name" value="FAD_binding_3"/>
    <property type="match status" value="1"/>
</dbReference>
<name>A0A832LU48_9BACT</name>
<organism evidence="8">
    <name type="scientific">Caldimicrobium thiodismutans</name>
    <dbReference type="NCBI Taxonomy" id="1653476"/>
    <lineage>
        <taxon>Bacteria</taxon>
        <taxon>Pseudomonadati</taxon>
        <taxon>Thermodesulfobacteriota</taxon>
        <taxon>Thermodesulfobacteria</taxon>
        <taxon>Thermodesulfobacteriales</taxon>
        <taxon>Thermodesulfobacteriaceae</taxon>
        <taxon>Caldimicrobium</taxon>
    </lineage>
</organism>
<evidence type="ECO:0000256" key="3">
    <source>
        <dbReference type="ARBA" id="ARBA00022630"/>
    </source>
</evidence>
<evidence type="ECO:0000259" key="7">
    <source>
        <dbReference type="Pfam" id="PF26311"/>
    </source>
</evidence>
<reference evidence="8" key="1">
    <citation type="journal article" date="2020" name="mSystems">
        <title>Genome- and Community-Level Interaction Insights into Carbon Utilization and Element Cycling Functions of Hydrothermarchaeota in Hydrothermal Sediment.</title>
        <authorList>
            <person name="Zhou Z."/>
            <person name="Liu Y."/>
            <person name="Xu W."/>
            <person name="Pan J."/>
            <person name="Luo Z.H."/>
            <person name="Li M."/>
        </authorList>
    </citation>
    <scope>NUCLEOTIDE SEQUENCE [LARGE SCALE GENOMIC DNA]</scope>
    <source>
        <strain evidence="8">SpSt-605</strain>
    </source>
</reference>
<proteinExistence type="inferred from homology"/>
<dbReference type="InterPro" id="IPR039651">
    <property type="entry name" value="FixC-like"/>
</dbReference>
<accession>A0A832LU48</accession>
<comment type="caution">
    <text evidence="8">The sequence shown here is derived from an EMBL/GenBank/DDBJ whole genome shotgun (WGS) entry which is preliminary data.</text>
</comment>
<gene>
    <name evidence="8" type="ORF">ENT73_00395</name>
</gene>
<protein>
    <submittedName>
        <fullName evidence="8">FAD-dependent oxidoreductase</fullName>
    </submittedName>
</protein>
<dbReference type="SUPFAM" id="SSF51905">
    <property type="entry name" value="FAD/NAD(P)-binding domain"/>
    <property type="match status" value="1"/>
</dbReference>
<dbReference type="Gene3D" id="3.50.50.60">
    <property type="entry name" value="FAD/NAD(P)-binding domain"/>
    <property type="match status" value="1"/>
</dbReference>
<keyword evidence="4" id="KW-0274">FAD</keyword>
<dbReference type="Pfam" id="PF26311">
    <property type="entry name" value="ETF-QO_FixC_C"/>
    <property type="match status" value="1"/>
</dbReference>
<sequence length="438" mass="49189">MSQFAYEVVIIGGGPAGLACGIKLVERGIKTLLIERGRFCGAKNLFGGVVYTHSLKEIVPEFPNLEPSPVERPVTEEGYFLVSREGVVKLLHTKKNPQEAFTALRAKFDNFLSEYALKKGLDIAPKTQVKDFIREGERISGVIVDRPTSFEDERPAQVKANIVVIAEGVNRILTQKAGLAKRDFRPEEVVLAVKEIIQLPKGALEARLGLREGQGLAVELIGEVTQGLPGTGFLYTNKGHLSFGIGIFLNQLVKFNLKPYEILEKAKGHPYFKEIFQGGETLEYGAHLIPEWGLEGLPKLYGSGVLVTGDSAGFVNPLFREGTNLAMYSGLMAAETIIYAFERGDFSERTLKRYEELFKESFIYKDLKLIKDLKTFLLKNSHLFSDYPQMIYEIMSIYFSSQGRYKRDVIKEILAIIRKKRGLIGILKDLFSFGRLFW</sequence>
<dbReference type="GO" id="GO:0016491">
    <property type="term" value="F:oxidoreductase activity"/>
    <property type="evidence" value="ECO:0007669"/>
    <property type="project" value="UniProtKB-KW"/>
</dbReference>
<evidence type="ECO:0000259" key="6">
    <source>
        <dbReference type="Pfam" id="PF01494"/>
    </source>
</evidence>
<dbReference type="EMBL" id="DSZU01000009">
    <property type="protein sequence ID" value="HGV54532.1"/>
    <property type="molecule type" value="Genomic_DNA"/>
</dbReference>
<dbReference type="InterPro" id="IPR036188">
    <property type="entry name" value="FAD/NAD-bd_sf"/>
</dbReference>
<evidence type="ECO:0000256" key="2">
    <source>
        <dbReference type="ARBA" id="ARBA00006796"/>
    </source>
</evidence>
<dbReference type="AlphaFoldDB" id="A0A832LU48"/>
<dbReference type="PRINTS" id="PR00420">
    <property type="entry name" value="RNGMNOXGNASE"/>
</dbReference>
<feature type="domain" description="FixC-like C-terminal" evidence="7">
    <location>
        <begin position="374"/>
        <end position="436"/>
    </location>
</feature>
<keyword evidence="3" id="KW-0285">Flavoprotein</keyword>
<feature type="domain" description="FAD-binding" evidence="6">
    <location>
        <begin position="6"/>
        <end position="181"/>
    </location>
</feature>
<dbReference type="PANTHER" id="PTHR43624:SF2">
    <property type="entry name" value="ELECTRON TRANSFER FLAVOPROTEIN-QUINONE OXIDOREDUCTASE YDIS-RELATED"/>
    <property type="match status" value="1"/>
</dbReference>
<dbReference type="InterPro" id="IPR059103">
    <property type="entry name" value="FixC-like_C"/>
</dbReference>
<dbReference type="SUPFAM" id="SSF54373">
    <property type="entry name" value="FAD-linked reductases, C-terminal domain"/>
    <property type="match status" value="1"/>
</dbReference>
<dbReference type="InterPro" id="IPR002938">
    <property type="entry name" value="FAD-bd"/>
</dbReference>
<dbReference type="PANTHER" id="PTHR43624">
    <property type="entry name" value="ELECTRON TRANSFER FLAVOPROTEIN-QUINONE OXIDOREDUCTASE YDIS-RELATED"/>
    <property type="match status" value="1"/>
</dbReference>
<keyword evidence="5" id="KW-0560">Oxidoreductase</keyword>
<comment type="cofactor">
    <cofactor evidence="1">
        <name>FAD</name>
        <dbReference type="ChEBI" id="CHEBI:57692"/>
    </cofactor>
</comment>
<evidence type="ECO:0000313" key="8">
    <source>
        <dbReference type="EMBL" id="HGV54532.1"/>
    </source>
</evidence>
<evidence type="ECO:0000256" key="4">
    <source>
        <dbReference type="ARBA" id="ARBA00022827"/>
    </source>
</evidence>
<evidence type="ECO:0000256" key="1">
    <source>
        <dbReference type="ARBA" id="ARBA00001974"/>
    </source>
</evidence>
<comment type="similarity">
    <text evidence="2">Belongs to the ETF-QO/FixC family.</text>
</comment>
<evidence type="ECO:0000256" key="5">
    <source>
        <dbReference type="ARBA" id="ARBA00023002"/>
    </source>
</evidence>